<dbReference type="EMBL" id="MEHK01000001">
    <property type="protein sequence ID" value="OEJ30195.1"/>
    <property type="molecule type" value="Genomic_DNA"/>
</dbReference>
<dbReference type="Proteomes" id="UP000095705">
    <property type="component" value="Unassembled WGS sequence"/>
</dbReference>
<feature type="compositionally biased region" description="Polar residues" evidence="1">
    <location>
        <begin position="39"/>
        <end position="58"/>
    </location>
</feature>
<organism evidence="2 3">
    <name type="scientific">Streptomyces subrutilus</name>
    <dbReference type="NCBI Taxonomy" id="36818"/>
    <lineage>
        <taxon>Bacteria</taxon>
        <taxon>Bacillati</taxon>
        <taxon>Actinomycetota</taxon>
        <taxon>Actinomycetes</taxon>
        <taxon>Kitasatosporales</taxon>
        <taxon>Streptomycetaceae</taxon>
        <taxon>Streptomyces</taxon>
    </lineage>
</organism>
<feature type="compositionally biased region" description="Basic and acidic residues" evidence="1">
    <location>
        <begin position="26"/>
        <end position="36"/>
    </location>
</feature>
<accession>A0A1E5PKX8</accession>
<feature type="region of interest" description="Disordered" evidence="1">
    <location>
        <begin position="26"/>
        <end position="74"/>
    </location>
</feature>
<comment type="caution">
    <text evidence="2">The sequence shown here is derived from an EMBL/GenBank/DDBJ whole genome shotgun (WGS) entry which is preliminary data.</text>
</comment>
<gene>
    <name evidence="2" type="ORF">BGK67_01375</name>
</gene>
<evidence type="ECO:0000313" key="2">
    <source>
        <dbReference type="EMBL" id="OEJ30195.1"/>
    </source>
</evidence>
<sequence>MKTRTMVSVAAVSACVALTTCGCGPDEAKENADAKPSRPSASTSANAPSGTPSASAGTEQPAPPVTADRPAPRTKERAIQRYEQYLHGLGREDIGTVCEVAGPGAKKAEDQGFGPCTTTYAIVFQMISPEQKNALRTATVDPQRVHVRTLDTIEMPLESVRSSATFSEEDLGSYVLEYLKDDYYITDGK</sequence>
<evidence type="ECO:0000313" key="3">
    <source>
        <dbReference type="Proteomes" id="UP000095705"/>
    </source>
</evidence>
<proteinExistence type="predicted"/>
<name>A0A1E5PKX8_9ACTN</name>
<protein>
    <recommendedName>
        <fullName evidence="4">Lipoprotein</fullName>
    </recommendedName>
</protein>
<dbReference type="PROSITE" id="PS51257">
    <property type="entry name" value="PROKAR_LIPOPROTEIN"/>
    <property type="match status" value="1"/>
</dbReference>
<evidence type="ECO:0008006" key="4">
    <source>
        <dbReference type="Google" id="ProtNLM"/>
    </source>
</evidence>
<dbReference type="AlphaFoldDB" id="A0A1E5PKX8"/>
<reference evidence="2 3" key="1">
    <citation type="submission" date="2016-08" db="EMBL/GenBank/DDBJ databases">
        <title>The complete genome of Streptomyces subrutilus 10-1-1.</title>
        <authorList>
            <person name="Chen X."/>
        </authorList>
    </citation>
    <scope>NUCLEOTIDE SEQUENCE [LARGE SCALE GENOMIC DNA]</scope>
    <source>
        <strain evidence="2 3">10-1-1</strain>
    </source>
</reference>
<evidence type="ECO:0000256" key="1">
    <source>
        <dbReference type="SAM" id="MobiDB-lite"/>
    </source>
</evidence>
<keyword evidence="3" id="KW-1185">Reference proteome</keyword>